<evidence type="ECO:0000313" key="3">
    <source>
        <dbReference type="Proteomes" id="UP001500427"/>
    </source>
</evidence>
<dbReference type="EMBL" id="BAABIW010000017">
    <property type="protein sequence ID" value="GAA5029907.1"/>
    <property type="molecule type" value="Genomic_DNA"/>
</dbReference>
<feature type="transmembrane region" description="Helical" evidence="1">
    <location>
        <begin position="266"/>
        <end position="286"/>
    </location>
</feature>
<organism evidence="2 3">
    <name type="scientific">Terrabacter aeriphilus</name>
    <dbReference type="NCBI Taxonomy" id="515662"/>
    <lineage>
        <taxon>Bacteria</taxon>
        <taxon>Bacillati</taxon>
        <taxon>Actinomycetota</taxon>
        <taxon>Actinomycetes</taxon>
        <taxon>Micrococcales</taxon>
        <taxon>Intrasporangiaceae</taxon>
        <taxon>Terrabacter</taxon>
    </lineage>
</organism>
<reference evidence="3" key="1">
    <citation type="journal article" date="2019" name="Int. J. Syst. Evol. Microbiol.">
        <title>The Global Catalogue of Microorganisms (GCM) 10K type strain sequencing project: providing services to taxonomists for standard genome sequencing and annotation.</title>
        <authorList>
            <consortium name="The Broad Institute Genomics Platform"/>
            <consortium name="The Broad Institute Genome Sequencing Center for Infectious Disease"/>
            <person name="Wu L."/>
            <person name="Ma J."/>
        </authorList>
    </citation>
    <scope>NUCLEOTIDE SEQUENCE [LARGE SCALE GENOMIC DNA]</scope>
    <source>
        <strain evidence="3">JCM 17687</strain>
    </source>
</reference>
<dbReference type="Proteomes" id="UP001500427">
    <property type="component" value="Unassembled WGS sequence"/>
</dbReference>
<feature type="transmembrane region" description="Helical" evidence="1">
    <location>
        <begin position="212"/>
        <end position="234"/>
    </location>
</feature>
<protein>
    <recommendedName>
        <fullName evidence="4">Integral membrane protein</fullName>
    </recommendedName>
</protein>
<accession>A0ABP9JGK6</accession>
<evidence type="ECO:0000256" key="1">
    <source>
        <dbReference type="SAM" id="Phobius"/>
    </source>
</evidence>
<sequence length="295" mass="30403">MVSQRPGGAGRSVVSSLCGVLAVVLLPVALVAFWASVLLTRTDVFVDELEPVVSTPQVQEALTDGIVDGVLGVVQLRPVVEQALEGPLRTQAATVVASPQVAAAWTSAIRAVHTQLLAVMEGRADTQLDADGRVAVRVTIPVPALTSTLERFGVPDAASIAPVVTIPLVKADDLRTVRQVYRVADVVGPWAPAAVAVLALLAVALARRRRAVAAAVGAGWIVLALGLALVVMVAREPLMRRVTPPVARTIADTAYGLAARNLDAEIGVAVGAGLVLLLLAGVSGVVGRRRAGRPA</sequence>
<evidence type="ECO:0008006" key="4">
    <source>
        <dbReference type="Google" id="ProtNLM"/>
    </source>
</evidence>
<feature type="transmembrane region" description="Helical" evidence="1">
    <location>
        <begin position="187"/>
        <end position="205"/>
    </location>
</feature>
<keyword evidence="1" id="KW-1133">Transmembrane helix</keyword>
<comment type="caution">
    <text evidence="2">The sequence shown here is derived from an EMBL/GenBank/DDBJ whole genome shotgun (WGS) entry which is preliminary data.</text>
</comment>
<gene>
    <name evidence="2" type="ORF">GCM10023258_26690</name>
</gene>
<proteinExistence type="predicted"/>
<dbReference type="RefSeq" id="WP_345507988.1">
    <property type="nucleotide sequence ID" value="NZ_BAABIW010000017.1"/>
</dbReference>
<keyword evidence="3" id="KW-1185">Reference proteome</keyword>
<keyword evidence="1" id="KW-0472">Membrane</keyword>
<evidence type="ECO:0000313" key="2">
    <source>
        <dbReference type="EMBL" id="GAA5029907.1"/>
    </source>
</evidence>
<feature type="transmembrane region" description="Helical" evidence="1">
    <location>
        <begin position="12"/>
        <end position="35"/>
    </location>
</feature>
<name>A0ABP9JGK6_9MICO</name>
<keyword evidence="1" id="KW-0812">Transmembrane</keyword>